<feature type="region of interest" description="Disordered" evidence="2">
    <location>
        <begin position="1"/>
        <end position="70"/>
    </location>
</feature>
<feature type="domain" description="Septin-type G" evidence="3">
    <location>
        <begin position="222"/>
        <end position="556"/>
    </location>
</feature>
<dbReference type="EMBL" id="MU001511">
    <property type="protein sequence ID" value="KAF2438684.1"/>
    <property type="molecule type" value="Genomic_DNA"/>
</dbReference>
<protein>
    <recommendedName>
        <fullName evidence="3">Septin-type G domain-containing protein</fullName>
    </recommendedName>
</protein>
<feature type="compositionally biased region" description="Polar residues" evidence="2">
    <location>
        <begin position="281"/>
        <end position="291"/>
    </location>
</feature>
<comment type="caution">
    <text evidence="4">The sequence shown here is derived from an EMBL/GenBank/DDBJ whole genome shotgun (WGS) entry which is preliminary data.</text>
</comment>
<keyword evidence="1" id="KW-0342">GTP-binding</keyword>
<organism evidence="4 5">
    <name type="scientific">Karstenula rhodostoma CBS 690.94</name>
    <dbReference type="NCBI Taxonomy" id="1392251"/>
    <lineage>
        <taxon>Eukaryota</taxon>
        <taxon>Fungi</taxon>
        <taxon>Dikarya</taxon>
        <taxon>Ascomycota</taxon>
        <taxon>Pezizomycotina</taxon>
        <taxon>Dothideomycetes</taxon>
        <taxon>Pleosporomycetidae</taxon>
        <taxon>Pleosporales</taxon>
        <taxon>Massarineae</taxon>
        <taxon>Didymosphaeriaceae</taxon>
        <taxon>Karstenula</taxon>
    </lineage>
</organism>
<feature type="region of interest" description="Disordered" evidence="2">
    <location>
        <begin position="82"/>
        <end position="203"/>
    </location>
</feature>
<sequence length="808" mass="87478">MRPLPGGDAPPSSNPRSRKSSFVDTSGLSSGPSSHVPTTFFMRTEDDMEQSMQAPRIAAAVKRQKESNFGVRSLADTLEASFGSETQAGDSRGDNVRAHATHGKRNMLRASRDSSRAAGRESESCKSSPPRTNRRDVSTHSLSNLLSPMPPSALPSTPTSASLQSFKLSDEETESNDVASQAVASGREDEDDTVNQSGNFPQLVMPSIQMPSRRPFTTRGKAMGKLKVLVAGRAGIGKTSLIRSIVQLCEDIVHVDPLSPSNSLSQPMPSKLKSRKRKAEGSSTTHITETHASTKSYPPWWTDVEESRVFRRRKSSTTDAVLERNLCFVDTPGYSGDVSKAEDMGRVIDYVEGLLYQTTAVSSMDDSDLFGVISGSGGIAVDVVLYLLPPRHDISEDVEFMQRLSGLTNLIPVIAKSDTLSADELVATKTSILARLQTSSIRPFLFGNAVDDALLAVQELSLEQSSSASSDDKPALEPKEFLFPVPTHPYAVSSTLGSDAETMDASLLMSPDYVQPLLPSELAALVSRVFDPESIAWLRHSAAKKFLAWRRRTKLPGDSFILQSLQQQTLRRGSASTSASVGLSGADMNTSAASSVFTPVSPSGVLVPQAGSPFYASNLQSPFPASSPSLAHTQPETLDSLPDFSLTRYHNVAQGEQRFAEVRLAKWATDLQRSLKNEKDRLEELQRNERAKWLLERVGEEVASGNIVASPGGSPRADWAVVKRGVAKESLSGHGSPMYSRSGNVDSRDPLGLCDFNDEVRRRGFVLVKVLGGVSVLGAVMVTVVRICGWETMLPEGGVWRWFASQTE</sequence>
<dbReference type="GO" id="GO:0005525">
    <property type="term" value="F:GTP binding"/>
    <property type="evidence" value="ECO:0007669"/>
    <property type="project" value="UniProtKB-KW"/>
</dbReference>
<dbReference type="PANTHER" id="PTHR18884">
    <property type="entry name" value="SEPTIN"/>
    <property type="match status" value="1"/>
</dbReference>
<gene>
    <name evidence="4" type="ORF">P171DRAFT_422996</name>
</gene>
<reference evidence="4" key="1">
    <citation type="journal article" date="2020" name="Stud. Mycol.">
        <title>101 Dothideomycetes genomes: a test case for predicting lifestyles and emergence of pathogens.</title>
        <authorList>
            <person name="Haridas S."/>
            <person name="Albert R."/>
            <person name="Binder M."/>
            <person name="Bloem J."/>
            <person name="Labutti K."/>
            <person name="Salamov A."/>
            <person name="Andreopoulos B."/>
            <person name="Baker S."/>
            <person name="Barry K."/>
            <person name="Bills G."/>
            <person name="Bluhm B."/>
            <person name="Cannon C."/>
            <person name="Castanera R."/>
            <person name="Culley D."/>
            <person name="Daum C."/>
            <person name="Ezra D."/>
            <person name="Gonzalez J."/>
            <person name="Henrissat B."/>
            <person name="Kuo A."/>
            <person name="Liang C."/>
            <person name="Lipzen A."/>
            <person name="Lutzoni F."/>
            <person name="Magnuson J."/>
            <person name="Mondo S."/>
            <person name="Nolan M."/>
            <person name="Ohm R."/>
            <person name="Pangilinan J."/>
            <person name="Park H.-J."/>
            <person name="Ramirez L."/>
            <person name="Alfaro M."/>
            <person name="Sun H."/>
            <person name="Tritt A."/>
            <person name="Yoshinaga Y."/>
            <person name="Zwiers L.-H."/>
            <person name="Turgeon B."/>
            <person name="Goodwin S."/>
            <person name="Spatafora J."/>
            <person name="Crous P."/>
            <person name="Grigoriev I."/>
        </authorList>
    </citation>
    <scope>NUCLEOTIDE SEQUENCE</scope>
    <source>
        <strain evidence="4">CBS 690.94</strain>
    </source>
</reference>
<keyword evidence="5" id="KW-1185">Reference proteome</keyword>
<evidence type="ECO:0000259" key="3">
    <source>
        <dbReference type="PROSITE" id="PS51719"/>
    </source>
</evidence>
<dbReference type="AlphaFoldDB" id="A0A9P4P5D8"/>
<dbReference type="Proteomes" id="UP000799764">
    <property type="component" value="Unassembled WGS sequence"/>
</dbReference>
<dbReference type="Gene3D" id="3.40.50.300">
    <property type="entry name" value="P-loop containing nucleotide triphosphate hydrolases"/>
    <property type="match status" value="1"/>
</dbReference>
<keyword evidence="1" id="KW-0547">Nucleotide-binding</keyword>
<evidence type="ECO:0000256" key="1">
    <source>
        <dbReference type="RuleBase" id="RU004560"/>
    </source>
</evidence>
<feature type="compositionally biased region" description="Low complexity" evidence="2">
    <location>
        <begin position="154"/>
        <end position="163"/>
    </location>
</feature>
<dbReference type="SUPFAM" id="SSF52540">
    <property type="entry name" value="P-loop containing nucleoside triphosphate hydrolases"/>
    <property type="match status" value="1"/>
</dbReference>
<feature type="region of interest" description="Disordered" evidence="2">
    <location>
        <begin position="256"/>
        <end position="291"/>
    </location>
</feature>
<proteinExistence type="inferred from homology"/>
<feature type="compositionally biased region" description="Basic and acidic residues" evidence="2">
    <location>
        <begin position="110"/>
        <end position="124"/>
    </location>
</feature>
<evidence type="ECO:0000313" key="5">
    <source>
        <dbReference type="Proteomes" id="UP000799764"/>
    </source>
</evidence>
<feature type="compositionally biased region" description="Polar residues" evidence="2">
    <location>
        <begin position="259"/>
        <end position="268"/>
    </location>
</feature>
<name>A0A9P4P5D8_9PLEO</name>
<evidence type="ECO:0000313" key="4">
    <source>
        <dbReference type="EMBL" id="KAF2438684.1"/>
    </source>
</evidence>
<evidence type="ECO:0000256" key="2">
    <source>
        <dbReference type="SAM" id="MobiDB-lite"/>
    </source>
</evidence>
<dbReference type="InterPro" id="IPR030379">
    <property type="entry name" value="G_SEPTIN_dom"/>
</dbReference>
<comment type="similarity">
    <text evidence="1">Belongs to the TRAFAC class TrmE-Era-EngA-EngB-Septin-like GTPase superfamily. Septin GTPase family.</text>
</comment>
<dbReference type="OrthoDB" id="4150765at2759"/>
<dbReference type="Pfam" id="PF00735">
    <property type="entry name" value="Septin"/>
    <property type="match status" value="1"/>
</dbReference>
<feature type="compositionally biased region" description="Polar residues" evidence="2">
    <location>
        <begin position="22"/>
        <end position="37"/>
    </location>
</feature>
<dbReference type="PROSITE" id="PS51719">
    <property type="entry name" value="G_SEPTIN"/>
    <property type="match status" value="1"/>
</dbReference>
<accession>A0A9P4P5D8</accession>
<dbReference type="InterPro" id="IPR027417">
    <property type="entry name" value="P-loop_NTPase"/>
</dbReference>